<organism evidence="2 3">
    <name type="scientific">Spodoptera littoralis</name>
    <name type="common">Egyptian cotton leafworm</name>
    <dbReference type="NCBI Taxonomy" id="7109"/>
    <lineage>
        <taxon>Eukaryota</taxon>
        <taxon>Metazoa</taxon>
        <taxon>Ecdysozoa</taxon>
        <taxon>Arthropoda</taxon>
        <taxon>Hexapoda</taxon>
        <taxon>Insecta</taxon>
        <taxon>Pterygota</taxon>
        <taxon>Neoptera</taxon>
        <taxon>Endopterygota</taxon>
        <taxon>Lepidoptera</taxon>
        <taxon>Glossata</taxon>
        <taxon>Ditrysia</taxon>
        <taxon>Noctuoidea</taxon>
        <taxon>Noctuidae</taxon>
        <taxon>Amphipyrinae</taxon>
        <taxon>Spodoptera</taxon>
    </lineage>
</organism>
<name>A0A9P0IDV6_SPOLI</name>
<dbReference type="InterPro" id="IPR032675">
    <property type="entry name" value="LRR_dom_sf"/>
</dbReference>
<accession>A0A9P0IDV6</accession>
<dbReference type="SUPFAM" id="SSF52047">
    <property type="entry name" value="RNI-like"/>
    <property type="match status" value="1"/>
</dbReference>
<evidence type="ECO:0000313" key="3">
    <source>
        <dbReference type="Proteomes" id="UP001153321"/>
    </source>
</evidence>
<reference evidence="2" key="1">
    <citation type="submission" date="2022-02" db="EMBL/GenBank/DDBJ databases">
        <authorList>
            <person name="King R."/>
        </authorList>
    </citation>
    <scope>NUCLEOTIDE SEQUENCE</scope>
</reference>
<dbReference type="Proteomes" id="UP001153321">
    <property type="component" value="Chromosome 4"/>
</dbReference>
<evidence type="ECO:0000256" key="1">
    <source>
        <dbReference type="SAM" id="MobiDB-lite"/>
    </source>
</evidence>
<dbReference type="Gene3D" id="3.80.10.10">
    <property type="entry name" value="Ribonuclease Inhibitor"/>
    <property type="match status" value="1"/>
</dbReference>
<evidence type="ECO:0000313" key="2">
    <source>
        <dbReference type="EMBL" id="CAH1644096.1"/>
    </source>
</evidence>
<feature type="region of interest" description="Disordered" evidence="1">
    <location>
        <begin position="257"/>
        <end position="285"/>
    </location>
</feature>
<proteinExistence type="predicted"/>
<gene>
    <name evidence="2" type="ORF">SPLIT_LOCUS9450</name>
</gene>
<sequence>MKFGGVERWILKLYQVLWHVMGPRALFHALAESGVIAELDMSWTSLKLSTELAPLFNIRTLKKLNLSNNALPSASARVIGKNLHLSRGLDLLDLSFNPFTPSDALFLLSKMKLSKVRVKELRLDNIPVSTEFPAELKEILKLKFRRNTVVTYGHVLRNYNLPEKDIKIIVMKRLVRITHRKSKNALDVLMYLLEYNRTQKYLDLAEFNRCMRTNETPLKDEFVEQMYRSFQGIKNDAGGKFANLDVMVDYIHRLWPDKKLPPTPPPTPPSPPGTRRTKKKLHKGKKVKTNENYRFSVIDGINVVLGFVCPITITVKSFMSNLFNTSKPRRTPFHHQMASFVTNECKTVEIGSCDLEL</sequence>
<dbReference type="EMBL" id="LR824535">
    <property type="protein sequence ID" value="CAH1644096.1"/>
    <property type="molecule type" value="Genomic_DNA"/>
</dbReference>
<feature type="compositionally biased region" description="Basic residues" evidence="1">
    <location>
        <begin position="275"/>
        <end position="285"/>
    </location>
</feature>
<protein>
    <submittedName>
        <fullName evidence="2">Uncharacterized protein</fullName>
    </submittedName>
</protein>
<feature type="compositionally biased region" description="Pro residues" evidence="1">
    <location>
        <begin position="261"/>
        <end position="272"/>
    </location>
</feature>
<keyword evidence="3" id="KW-1185">Reference proteome</keyword>
<dbReference type="AlphaFoldDB" id="A0A9P0IDV6"/>